<dbReference type="EMBL" id="BLPF01000001">
    <property type="protein sequence ID" value="GFJ76093.1"/>
    <property type="molecule type" value="Genomic_DNA"/>
</dbReference>
<accession>A0A6V8JU45</accession>
<comment type="caution">
    <text evidence="2">The sequence shown here is derived from an EMBL/GenBank/DDBJ whole genome shotgun (WGS) entry which is preliminary data.</text>
</comment>
<dbReference type="AlphaFoldDB" id="A0A6V8JU45"/>
<gene>
    <name evidence="2" type="ORF">Phou_002730</name>
</gene>
<protein>
    <submittedName>
        <fullName evidence="2">Uncharacterized protein</fullName>
    </submittedName>
</protein>
<feature type="region of interest" description="Disordered" evidence="1">
    <location>
        <begin position="79"/>
        <end position="103"/>
    </location>
</feature>
<evidence type="ECO:0000256" key="1">
    <source>
        <dbReference type="SAM" id="MobiDB-lite"/>
    </source>
</evidence>
<evidence type="ECO:0000313" key="3">
    <source>
        <dbReference type="Proteomes" id="UP000482800"/>
    </source>
</evidence>
<feature type="compositionally biased region" description="Low complexity" evidence="1">
    <location>
        <begin position="87"/>
        <end position="103"/>
    </location>
</feature>
<keyword evidence="3" id="KW-1185">Reference proteome</keyword>
<sequence length="103" mass="10548">MSAVVRTVAPAASPSAVAQLTPKSLLPQIQEKLVLLDFSQSGLLAVAWRDRRAGGGGVSFEILVSLRVISTPTCQDLPERAAGLSRTTTEGEAATAGTAAAES</sequence>
<evidence type="ECO:0000313" key="2">
    <source>
        <dbReference type="EMBL" id="GFJ76093.1"/>
    </source>
</evidence>
<organism evidence="2 3">
    <name type="scientific">Phytohabitans houttuyneae</name>
    <dbReference type="NCBI Taxonomy" id="1076126"/>
    <lineage>
        <taxon>Bacteria</taxon>
        <taxon>Bacillati</taxon>
        <taxon>Actinomycetota</taxon>
        <taxon>Actinomycetes</taxon>
        <taxon>Micromonosporales</taxon>
        <taxon>Micromonosporaceae</taxon>
    </lineage>
</organism>
<name>A0A6V8JU45_9ACTN</name>
<dbReference type="Proteomes" id="UP000482800">
    <property type="component" value="Unassembled WGS sequence"/>
</dbReference>
<reference evidence="2 3" key="1">
    <citation type="submission" date="2020-03" db="EMBL/GenBank/DDBJ databases">
        <title>Whole genome shotgun sequence of Phytohabitans houttuyneae NBRC 108639.</title>
        <authorList>
            <person name="Komaki H."/>
            <person name="Tamura T."/>
        </authorList>
    </citation>
    <scope>NUCLEOTIDE SEQUENCE [LARGE SCALE GENOMIC DNA]</scope>
    <source>
        <strain evidence="2 3">NBRC 108639</strain>
    </source>
</reference>
<reference evidence="2 3" key="2">
    <citation type="submission" date="2020-03" db="EMBL/GenBank/DDBJ databases">
        <authorList>
            <person name="Ichikawa N."/>
            <person name="Kimura A."/>
            <person name="Kitahashi Y."/>
            <person name="Uohara A."/>
        </authorList>
    </citation>
    <scope>NUCLEOTIDE SEQUENCE [LARGE SCALE GENOMIC DNA]</scope>
    <source>
        <strain evidence="2 3">NBRC 108639</strain>
    </source>
</reference>
<proteinExistence type="predicted"/>